<dbReference type="Pfam" id="PF00561">
    <property type="entry name" value="Abhydrolase_1"/>
    <property type="match status" value="1"/>
</dbReference>
<feature type="domain" description="AB hydrolase-1" evidence="1">
    <location>
        <begin position="58"/>
        <end position="111"/>
    </location>
</feature>
<organism evidence="2 3">
    <name type="scientific">Pseudarthrobacter phenanthrenivorans</name>
    <name type="common">Arthrobacter phenanthrenivorans</name>
    <dbReference type="NCBI Taxonomy" id="361575"/>
    <lineage>
        <taxon>Bacteria</taxon>
        <taxon>Bacillati</taxon>
        <taxon>Actinomycetota</taxon>
        <taxon>Actinomycetes</taxon>
        <taxon>Micrococcales</taxon>
        <taxon>Micrococcaceae</taxon>
        <taxon>Pseudarthrobacter</taxon>
    </lineage>
</organism>
<dbReference type="OrthoDB" id="4924463at2"/>
<dbReference type="InterPro" id="IPR000073">
    <property type="entry name" value="AB_hydrolase_1"/>
</dbReference>
<proteinExistence type="predicted"/>
<accession>A0A0B4D0K0</accession>
<dbReference type="AlphaFoldDB" id="A0A0B4D0K0"/>
<evidence type="ECO:0000313" key="2">
    <source>
        <dbReference type="EMBL" id="KIC66954.1"/>
    </source>
</evidence>
<comment type="caution">
    <text evidence="2">The sequence shown here is derived from an EMBL/GenBank/DDBJ whole genome shotgun (WGS) entry which is preliminary data.</text>
</comment>
<dbReference type="Proteomes" id="UP000031196">
    <property type="component" value="Unassembled WGS sequence"/>
</dbReference>
<evidence type="ECO:0000313" key="3">
    <source>
        <dbReference type="Proteomes" id="UP000031196"/>
    </source>
</evidence>
<dbReference type="InterPro" id="IPR029058">
    <property type="entry name" value="AB_hydrolase_fold"/>
</dbReference>
<dbReference type="EMBL" id="JWTB01000018">
    <property type="protein sequence ID" value="KIC66954.1"/>
    <property type="molecule type" value="Genomic_DNA"/>
</dbReference>
<keyword evidence="2" id="KW-0378">Hydrolase</keyword>
<gene>
    <name evidence="2" type="ORF">RM50_09540</name>
</gene>
<reference evidence="2 3" key="1">
    <citation type="submission" date="2014-12" db="EMBL/GenBank/DDBJ databases">
        <title>Genome sequencing of Arthrobacter phenanthrenivorans SWC37.</title>
        <authorList>
            <person name="Tan P.W."/>
            <person name="Chan K.-G."/>
        </authorList>
    </citation>
    <scope>NUCLEOTIDE SEQUENCE [LARGE SCALE GENOMIC DNA]</scope>
    <source>
        <strain evidence="2 3">SWC37</strain>
    </source>
</reference>
<dbReference type="GO" id="GO:0016787">
    <property type="term" value="F:hydrolase activity"/>
    <property type="evidence" value="ECO:0007669"/>
    <property type="project" value="UniProtKB-KW"/>
</dbReference>
<protein>
    <submittedName>
        <fullName evidence="2">Alpha/beta hydrolase</fullName>
    </submittedName>
</protein>
<dbReference type="SUPFAM" id="SSF53474">
    <property type="entry name" value="alpha/beta-Hydrolases"/>
    <property type="match status" value="1"/>
</dbReference>
<sequence>MTPYRVILLPGSVLPAGPAYGGLLEALGPAVDSVAKDLELYAADAPPADWTLDTEGDAVLREADARGWDTFHLVGYSGGGSASLALAAAHPERLRSLALLEPAWAGTWDWSPEHAELWTKYEQLNGLPPGEFMAAFTRLGVRDDVVLPPPPPGPPPPWMAKRPAGIGAFLKAFTSYNLDRGRLAAFDRPVLFILGGRSNPDDYADNARRLSRVFPDFRLEVFPDRHHFDPPHRIEPERVAGLLQEHWARAEGRPAA</sequence>
<name>A0A0B4D0K0_PSEPS</name>
<dbReference type="Gene3D" id="3.40.50.1820">
    <property type="entry name" value="alpha/beta hydrolase"/>
    <property type="match status" value="1"/>
</dbReference>
<evidence type="ECO:0000259" key="1">
    <source>
        <dbReference type="Pfam" id="PF00561"/>
    </source>
</evidence>
<dbReference type="RefSeq" id="WP_043452178.1">
    <property type="nucleotide sequence ID" value="NZ_JWTB01000018.1"/>
</dbReference>